<dbReference type="RefSeq" id="WP_265424033.1">
    <property type="nucleotide sequence ID" value="NZ_JAPFPW010000003.1"/>
</dbReference>
<gene>
    <name evidence="1" type="ORF">OOT00_04155</name>
</gene>
<evidence type="ECO:0000313" key="2">
    <source>
        <dbReference type="Proteomes" id="UP001209681"/>
    </source>
</evidence>
<name>A0ABT3N6U3_9BACT</name>
<dbReference type="NCBIfam" id="NF045662">
    <property type="entry name" value="DVU0298_fam"/>
    <property type="match status" value="1"/>
</dbReference>
<sequence length="220" mass="24270">MDRKALKAHVLACLEMEDGAAMEVRLAALSGRRAAGPLIGALCHRESRVFWAAVRGLGAVAEGLFDSDSEGVRWIMRRLIWMLNDESGGMGWGCGEAMGEIMARIPKMAHEYHRILCSYMDPDGNFLENPLLQRGALWGLARLGEASPFFVRDLNGFLDHYLSSEDPAIVAPALLLAGMLNDPAHKESLTRLLSDERRFSLYREGRFVSVVIAELAAKAL</sequence>
<dbReference type="SUPFAM" id="SSF48371">
    <property type="entry name" value="ARM repeat"/>
    <property type="match status" value="1"/>
</dbReference>
<reference evidence="1 2" key="1">
    <citation type="submission" date="2022-11" db="EMBL/GenBank/DDBJ databases">
        <title>Desulfobotulus tamanensis H1 sp. nov. - anaerobic, alkaliphilic, sulphate reducing bacterium isolated from terrestrial mud volcano.</title>
        <authorList>
            <person name="Frolova A."/>
            <person name="Merkel A.Y."/>
            <person name="Slobodkin A.I."/>
        </authorList>
    </citation>
    <scope>NUCLEOTIDE SEQUENCE [LARGE SCALE GENOMIC DNA]</scope>
    <source>
        <strain evidence="1 2">H1</strain>
    </source>
</reference>
<protein>
    <submittedName>
        <fullName evidence="1">HEAT repeat domain-containing protein</fullName>
    </submittedName>
</protein>
<proteinExistence type="predicted"/>
<dbReference type="EMBL" id="JAPFPW010000003">
    <property type="protein sequence ID" value="MCW7753176.1"/>
    <property type="molecule type" value="Genomic_DNA"/>
</dbReference>
<dbReference type="InterPro" id="IPR016024">
    <property type="entry name" value="ARM-type_fold"/>
</dbReference>
<accession>A0ABT3N6U3</accession>
<evidence type="ECO:0000313" key="1">
    <source>
        <dbReference type="EMBL" id="MCW7753176.1"/>
    </source>
</evidence>
<keyword evidence="2" id="KW-1185">Reference proteome</keyword>
<dbReference type="InterPro" id="IPR054701">
    <property type="entry name" value="DVU0298-like"/>
</dbReference>
<dbReference type="InterPro" id="IPR011989">
    <property type="entry name" value="ARM-like"/>
</dbReference>
<comment type="caution">
    <text evidence="1">The sequence shown here is derived from an EMBL/GenBank/DDBJ whole genome shotgun (WGS) entry which is preliminary data.</text>
</comment>
<dbReference type="Gene3D" id="1.25.10.10">
    <property type="entry name" value="Leucine-rich Repeat Variant"/>
    <property type="match status" value="1"/>
</dbReference>
<organism evidence="1 2">
    <name type="scientific">Desulfobotulus pelophilus</name>
    <dbReference type="NCBI Taxonomy" id="2823377"/>
    <lineage>
        <taxon>Bacteria</taxon>
        <taxon>Pseudomonadati</taxon>
        <taxon>Thermodesulfobacteriota</taxon>
        <taxon>Desulfobacteria</taxon>
        <taxon>Desulfobacterales</taxon>
        <taxon>Desulfobacteraceae</taxon>
        <taxon>Desulfobotulus</taxon>
    </lineage>
</organism>
<dbReference type="Proteomes" id="UP001209681">
    <property type="component" value="Unassembled WGS sequence"/>
</dbReference>